<evidence type="ECO:0000313" key="2">
    <source>
        <dbReference type="Proteomes" id="UP000375525"/>
    </source>
</evidence>
<dbReference type="OrthoDB" id="6547625at2"/>
<sequence length="136" mass="15358">MVIELPDIATQQAMIFEEGTNAAIAQLKANLEAPRVAPQTEVDESQYPRTHLLREREGWEPPHPDLIGAYFRHFQAHFKAYGTDAKLADLLGLSTNRRVRAFKEGSTPVPYGVWRHFLVMTGRVPQDVIPVMAFMA</sequence>
<gene>
    <name evidence="1" type="ORF">PS880_05033</name>
</gene>
<accession>A0A5E7P6X3</accession>
<dbReference type="EMBL" id="CABVIH010000029">
    <property type="protein sequence ID" value="VVP44708.1"/>
    <property type="molecule type" value="Genomic_DNA"/>
</dbReference>
<dbReference type="Proteomes" id="UP000375525">
    <property type="component" value="Unassembled WGS sequence"/>
</dbReference>
<name>A0A5E7P6X3_PSEFL</name>
<dbReference type="RefSeq" id="WP_150781911.1">
    <property type="nucleotide sequence ID" value="NZ_CABVIH010000029.1"/>
</dbReference>
<protein>
    <submittedName>
        <fullName evidence="1">Uncharacterized protein</fullName>
    </submittedName>
</protein>
<reference evidence="1 2" key="1">
    <citation type="submission" date="2019-09" db="EMBL/GenBank/DDBJ databases">
        <authorList>
            <person name="Chandra G."/>
            <person name="Truman W A."/>
        </authorList>
    </citation>
    <scope>NUCLEOTIDE SEQUENCE [LARGE SCALE GENOMIC DNA]</scope>
    <source>
        <strain evidence="1">PS880</strain>
    </source>
</reference>
<proteinExistence type="predicted"/>
<dbReference type="AlphaFoldDB" id="A0A5E7P6X3"/>
<evidence type="ECO:0000313" key="1">
    <source>
        <dbReference type="EMBL" id="VVP44708.1"/>
    </source>
</evidence>
<organism evidence="1 2">
    <name type="scientific">Pseudomonas fluorescens</name>
    <dbReference type="NCBI Taxonomy" id="294"/>
    <lineage>
        <taxon>Bacteria</taxon>
        <taxon>Pseudomonadati</taxon>
        <taxon>Pseudomonadota</taxon>
        <taxon>Gammaproteobacteria</taxon>
        <taxon>Pseudomonadales</taxon>
        <taxon>Pseudomonadaceae</taxon>
        <taxon>Pseudomonas</taxon>
    </lineage>
</organism>